<dbReference type="PANTHER" id="PTHR30068">
    <property type="entry name" value="URONATE ISOMERASE"/>
    <property type="match status" value="1"/>
</dbReference>
<sequence length="384" mass="43206">MDKFFDIRPYSDDEVIDVINRIINDDEFVSAITRLRFPVAASFLKPILAPFIRMAVRKQVKGVNSVRTFQMKVEKYFLHMLETTTTDFTVSGFENVATAGPCSFISNHRDIVLDPAVVNYALHINNLDTVRIAIGDNLLTKDFATDLMRINKSFIVKRSAKGPRELFGALKHLSAYINHSIKEDQHSIWIAQREGRAKDGLDKTDPAILKMLTLDNRKIPFAEAVDSLNIVPCSVSYEYDPCDQMKARELHSIATTGSYTKEEHEDVHSIASGITGQKGRIHLSFGEPLTGSFDDADEVAAYLDKQIIRLYALHPTNYFAYAMLHGKEAEGVYGSHGEVYSASALQSERNAFEKYIGDVPEMLRDYVLASYANPIISKMKFGFL</sequence>
<dbReference type="Proteomes" id="UP000434580">
    <property type="component" value="Unassembled WGS sequence"/>
</dbReference>
<evidence type="ECO:0000259" key="1">
    <source>
        <dbReference type="Pfam" id="PF01553"/>
    </source>
</evidence>
<evidence type="ECO:0000313" key="3">
    <source>
        <dbReference type="Proteomes" id="UP000434580"/>
    </source>
</evidence>
<gene>
    <name evidence="2" type="ORF">DPBNPPHM_01802</name>
</gene>
<dbReference type="Pfam" id="PF01553">
    <property type="entry name" value="Acyltransferase"/>
    <property type="match status" value="1"/>
</dbReference>
<feature type="domain" description="Phospholipid/glycerol acyltransferase" evidence="1">
    <location>
        <begin position="88"/>
        <end position="190"/>
    </location>
</feature>
<dbReference type="PANTHER" id="PTHR30068:SF3">
    <property type="entry name" value="PHOSPHOLIPID_GLYCEROL ACYLTRANSFERASE DOMAIN-CONTAINING PROTEIN"/>
    <property type="match status" value="1"/>
</dbReference>
<dbReference type="GO" id="GO:0016746">
    <property type="term" value="F:acyltransferase activity"/>
    <property type="evidence" value="ECO:0007669"/>
    <property type="project" value="InterPro"/>
</dbReference>
<dbReference type="GO" id="GO:0042840">
    <property type="term" value="P:D-glucuronate catabolic process"/>
    <property type="evidence" value="ECO:0007669"/>
    <property type="project" value="TreeGrafter"/>
</dbReference>
<dbReference type="EMBL" id="CACSII010000017">
    <property type="protein sequence ID" value="CAA0114184.1"/>
    <property type="molecule type" value="Genomic_DNA"/>
</dbReference>
<evidence type="ECO:0000313" key="2">
    <source>
        <dbReference type="EMBL" id="CAA0114184.1"/>
    </source>
</evidence>
<dbReference type="GO" id="GO:0019698">
    <property type="term" value="P:D-galacturonate catabolic process"/>
    <property type="evidence" value="ECO:0007669"/>
    <property type="project" value="TreeGrafter"/>
</dbReference>
<accession>A0A5S9Q892</accession>
<proteinExistence type="predicted"/>
<reference evidence="2 3" key="1">
    <citation type="submission" date="2019-11" db="EMBL/GenBank/DDBJ databases">
        <authorList>
            <person name="Holert J."/>
        </authorList>
    </citation>
    <scope>NUCLEOTIDE SEQUENCE [LARGE SCALE GENOMIC DNA]</scope>
    <source>
        <strain evidence="2">BC5_2</strain>
    </source>
</reference>
<protein>
    <recommendedName>
        <fullName evidence="1">Phospholipid/glycerol acyltransferase domain-containing protein</fullName>
    </recommendedName>
</protein>
<dbReference type="SUPFAM" id="SSF69593">
    <property type="entry name" value="Glycerol-3-phosphate (1)-acyltransferase"/>
    <property type="match status" value="1"/>
</dbReference>
<organism evidence="2 3">
    <name type="scientific">BD1-7 clade bacterium</name>
    <dbReference type="NCBI Taxonomy" id="2029982"/>
    <lineage>
        <taxon>Bacteria</taxon>
        <taxon>Pseudomonadati</taxon>
        <taxon>Pseudomonadota</taxon>
        <taxon>Gammaproteobacteria</taxon>
        <taxon>Cellvibrionales</taxon>
        <taxon>Spongiibacteraceae</taxon>
        <taxon>BD1-7 clade</taxon>
    </lineage>
</organism>
<dbReference type="AlphaFoldDB" id="A0A5S9Q892"/>
<dbReference type="InterPro" id="IPR002123">
    <property type="entry name" value="Plipid/glycerol_acylTrfase"/>
</dbReference>
<dbReference type="OrthoDB" id="1078132at2"/>
<name>A0A5S9Q892_9GAMM</name>